<dbReference type="SUPFAM" id="SSF51735">
    <property type="entry name" value="NAD(P)-binding Rossmann-fold domains"/>
    <property type="match status" value="1"/>
</dbReference>
<keyword evidence="2" id="KW-0963">Cytoplasm</keyword>
<accession>A0A918MW74</accession>
<dbReference type="GO" id="GO:0006729">
    <property type="term" value="P:tetrahydrobiopterin biosynthetic process"/>
    <property type="evidence" value="ECO:0007669"/>
    <property type="project" value="TreeGrafter"/>
</dbReference>
<dbReference type="RefSeq" id="WP_189383940.1">
    <property type="nucleotide sequence ID" value="NZ_BAABFY010000057.1"/>
</dbReference>
<dbReference type="Gene3D" id="3.40.50.720">
    <property type="entry name" value="NAD(P)-binding Rossmann-like Domain"/>
    <property type="match status" value="1"/>
</dbReference>
<reference evidence="5" key="2">
    <citation type="submission" date="2020-09" db="EMBL/GenBank/DDBJ databases">
        <authorList>
            <person name="Sun Q."/>
            <person name="Kim S."/>
        </authorList>
    </citation>
    <scope>NUCLEOTIDE SEQUENCE</scope>
    <source>
        <strain evidence="5">KCTC 23732</strain>
    </source>
</reference>
<dbReference type="PANTHER" id="PTHR44085">
    <property type="entry name" value="SEPIAPTERIN REDUCTASE"/>
    <property type="match status" value="1"/>
</dbReference>
<evidence type="ECO:0000256" key="3">
    <source>
        <dbReference type="ARBA" id="ARBA00022857"/>
    </source>
</evidence>
<proteinExistence type="predicted"/>
<comment type="caution">
    <text evidence="5">The sequence shown here is derived from an EMBL/GenBank/DDBJ whole genome shotgun (WGS) entry which is preliminary data.</text>
</comment>
<dbReference type="GO" id="GO:0004757">
    <property type="term" value="F:sepiapterin reductase (NADP+) activity"/>
    <property type="evidence" value="ECO:0007669"/>
    <property type="project" value="TreeGrafter"/>
</dbReference>
<keyword evidence="3" id="KW-0521">NADP</keyword>
<dbReference type="PRINTS" id="PR00081">
    <property type="entry name" value="GDHRDH"/>
</dbReference>
<reference evidence="5" key="1">
    <citation type="journal article" date="2014" name="Int. J. Syst. Evol. Microbiol.">
        <title>Complete genome sequence of Corynebacterium casei LMG S-19264T (=DSM 44701T), isolated from a smear-ripened cheese.</title>
        <authorList>
            <consortium name="US DOE Joint Genome Institute (JGI-PGF)"/>
            <person name="Walter F."/>
            <person name="Albersmeier A."/>
            <person name="Kalinowski J."/>
            <person name="Ruckert C."/>
        </authorList>
    </citation>
    <scope>NUCLEOTIDE SEQUENCE</scope>
    <source>
        <strain evidence="5">KCTC 23732</strain>
    </source>
</reference>
<evidence type="ECO:0000313" key="6">
    <source>
        <dbReference type="Proteomes" id="UP000608345"/>
    </source>
</evidence>
<evidence type="ECO:0000256" key="2">
    <source>
        <dbReference type="ARBA" id="ARBA00022490"/>
    </source>
</evidence>
<dbReference type="GO" id="GO:0005737">
    <property type="term" value="C:cytoplasm"/>
    <property type="evidence" value="ECO:0007669"/>
    <property type="project" value="UniProtKB-SubCell"/>
</dbReference>
<dbReference type="Pfam" id="PF00106">
    <property type="entry name" value="adh_short"/>
    <property type="match status" value="1"/>
</dbReference>
<evidence type="ECO:0000256" key="1">
    <source>
        <dbReference type="ARBA" id="ARBA00004496"/>
    </source>
</evidence>
<dbReference type="EMBL" id="BMYS01000002">
    <property type="protein sequence ID" value="GGW78680.1"/>
    <property type="molecule type" value="Genomic_DNA"/>
</dbReference>
<gene>
    <name evidence="5" type="ORF">GCM10011450_05780</name>
</gene>
<dbReference type="InterPro" id="IPR051721">
    <property type="entry name" value="Biopterin_syn/organic_redct"/>
</dbReference>
<organism evidence="5 6">
    <name type="scientific">Advenella faeciporci</name>
    <dbReference type="NCBI Taxonomy" id="797535"/>
    <lineage>
        <taxon>Bacteria</taxon>
        <taxon>Pseudomonadati</taxon>
        <taxon>Pseudomonadota</taxon>
        <taxon>Betaproteobacteria</taxon>
        <taxon>Burkholderiales</taxon>
        <taxon>Alcaligenaceae</taxon>
    </lineage>
</organism>
<dbReference type="PANTHER" id="PTHR44085:SF2">
    <property type="entry name" value="SEPIAPTERIN REDUCTASE"/>
    <property type="match status" value="1"/>
</dbReference>
<keyword evidence="6" id="KW-1185">Reference proteome</keyword>
<name>A0A918MW74_9BURK</name>
<dbReference type="AlphaFoldDB" id="A0A918MW74"/>
<evidence type="ECO:0000256" key="4">
    <source>
        <dbReference type="ARBA" id="ARBA00023002"/>
    </source>
</evidence>
<keyword evidence="4" id="KW-0560">Oxidoreductase</keyword>
<evidence type="ECO:0000313" key="5">
    <source>
        <dbReference type="EMBL" id="GGW78680.1"/>
    </source>
</evidence>
<dbReference type="Proteomes" id="UP000608345">
    <property type="component" value="Unassembled WGS sequence"/>
</dbReference>
<protein>
    <submittedName>
        <fullName evidence="5">Short-chain dehydrogenase</fullName>
    </submittedName>
</protein>
<comment type="subcellular location">
    <subcellularLocation>
        <location evidence="1">Cytoplasm</location>
    </subcellularLocation>
</comment>
<dbReference type="InterPro" id="IPR036291">
    <property type="entry name" value="NAD(P)-bd_dom_sf"/>
</dbReference>
<dbReference type="InterPro" id="IPR002347">
    <property type="entry name" value="SDR_fam"/>
</dbReference>
<sequence length="251" mass="27385">MSKTIAIVTGSSRGLGAALAGQLATQVNQLVTVSRTDNRQLHELARQHGCHHIHHEADLADPAQIDQASLDIFSQLDLSANQYILINNAGTLGPVGQYNSLGHNKAQDIAHAFNLNVNSVIVLTSAFLRATRPTGADIRILNISSGAGRSPTAGWGVYCATKAALDMYTRVAKQEAPHAKLVSLAPGVIDTAMQKQIRELDLNDFPNRSRFTQLHDKGELSNPEQLAHKILNYLHRDDFGQTEIDDIRHYS</sequence>